<evidence type="ECO:0000313" key="8">
    <source>
        <dbReference type="EMBL" id="NHA34449.1"/>
    </source>
</evidence>
<dbReference type="RefSeq" id="WP_016426508.1">
    <property type="nucleotide sequence ID" value="NZ_CABKRV010000003.1"/>
</dbReference>
<name>A0A7Z7QRF1_STASC</name>
<accession>A0A7Z7QRF1</accession>
<evidence type="ECO:0000256" key="1">
    <source>
        <dbReference type="ARBA" id="ARBA00004651"/>
    </source>
</evidence>
<feature type="transmembrane region" description="Helical" evidence="6">
    <location>
        <begin position="466"/>
        <end position="486"/>
    </location>
</feature>
<dbReference type="InterPro" id="IPR024923">
    <property type="entry name" value="PG_synth_SpoVB"/>
</dbReference>
<feature type="transmembrane region" description="Helical" evidence="6">
    <location>
        <begin position="82"/>
        <end position="101"/>
    </location>
</feature>
<reference evidence="7 10" key="3">
    <citation type="submission" date="2020-11" db="EMBL/GenBank/DDBJ databases">
        <authorList>
            <consortium name="Pathogen Informatics"/>
        </authorList>
    </citation>
    <scope>NUCLEOTIDE SEQUENCE [LARGE SCALE GENOMIC DNA]</scope>
    <source>
        <strain evidence="7 10">NCTC12218</strain>
    </source>
</reference>
<feature type="transmembrane region" description="Helical" evidence="6">
    <location>
        <begin position="432"/>
        <end position="454"/>
    </location>
</feature>
<keyword evidence="5 6" id="KW-0472">Membrane</keyword>
<dbReference type="InterPro" id="IPR002797">
    <property type="entry name" value="Polysacc_synth"/>
</dbReference>
<protein>
    <submittedName>
        <fullName evidence="9">Polysaccharide biosynthesis protein</fullName>
    </submittedName>
</protein>
<keyword evidence="3 6" id="KW-0812">Transmembrane</keyword>
<evidence type="ECO:0000313" key="9">
    <source>
        <dbReference type="EMBL" id="SUM90338.1"/>
    </source>
</evidence>
<dbReference type="Proteomes" id="UP000572988">
    <property type="component" value="Unassembled WGS sequence"/>
</dbReference>
<dbReference type="PANTHER" id="PTHR30250:SF29">
    <property type="entry name" value="POLYSACCHARIDE BIOSYNTHESIS PROTEIN C-TERMINAL DOMAIN-CONTAINING PROTEIN"/>
    <property type="match status" value="1"/>
</dbReference>
<feature type="transmembrane region" description="Helical" evidence="6">
    <location>
        <begin position="312"/>
        <end position="331"/>
    </location>
</feature>
<dbReference type="CDD" id="cd13124">
    <property type="entry name" value="MATE_SpoVB_like"/>
    <property type="match status" value="1"/>
</dbReference>
<evidence type="ECO:0000256" key="4">
    <source>
        <dbReference type="ARBA" id="ARBA00022989"/>
    </source>
</evidence>
<evidence type="ECO:0000313" key="11">
    <source>
        <dbReference type="Proteomes" id="UP000572988"/>
    </source>
</evidence>
<feature type="transmembrane region" description="Helical" evidence="6">
    <location>
        <begin position="343"/>
        <end position="364"/>
    </location>
</feature>
<organism evidence="9">
    <name type="scientific">Staphylococcus schleiferi</name>
    <dbReference type="NCBI Taxonomy" id="1295"/>
    <lineage>
        <taxon>Bacteria</taxon>
        <taxon>Bacillati</taxon>
        <taxon>Bacillota</taxon>
        <taxon>Bacilli</taxon>
        <taxon>Bacillales</taxon>
        <taxon>Staphylococcaceae</taxon>
        <taxon>Staphylococcus</taxon>
    </lineage>
</organism>
<feature type="transmembrane region" description="Helical" evidence="6">
    <location>
        <begin position="397"/>
        <end position="420"/>
    </location>
</feature>
<dbReference type="EMBL" id="LR962863">
    <property type="protein sequence ID" value="CAD7360690.1"/>
    <property type="molecule type" value="Genomic_DNA"/>
</dbReference>
<feature type="transmembrane region" description="Helical" evidence="6">
    <location>
        <begin position="271"/>
        <end position="291"/>
    </location>
</feature>
<dbReference type="AlphaFoldDB" id="A0A7Z7QRF1"/>
<feature type="transmembrane region" description="Helical" evidence="6">
    <location>
        <begin position="175"/>
        <end position="198"/>
    </location>
</feature>
<dbReference type="PANTHER" id="PTHR30250">
    <property type="entry name" value="PST FAMILY PREDICTED COLANIC ACID TRANSPORTER"/>
    <property type="match status" value="1"/>
</dbReference>
<dbReference type="Proteomes" id="UP000264146">
    <property type="component" value="Chromosome"/>
</dbReference>
<proteinExistence type="predicted"/>
<dbReference type="EMBL" id="POVK01000025">
    <property type="protein sequence ID" value="NHA34449.1"/>
    <property type="molecule type" value="Genomic_DNA"/>
</dbReference>
<sequence>MKSKTAFNGVVVLTLALIIVKVLSALYRVPYQNILGDEGLYAYQQIYPIVALGVVLSSNALPSAYTQLVGDTHETQSVLKRLLWSLTATGFLIFIVLFVGAKSIASLMGDVHLTPMIHAASLSFIVIGALGLLRGHFQAKRDMHMPAYSQVLEQSIRVGIIGVVILLFVKQDLSIYQAGTWAIIASAFGFLGATIFLWRKRDVPHNNDEMPSLPWRKFIVATVIFAISHLIVILWQVVDSFTIVNMLRYGSGLPFKEAITEKGIYDRGASFIQMGLIVTTTFCFVLIPLLTETKKRGQLQQMHSYANASLKITIVISSACGIGLINLLPVLNHVFFASQDLTLTLSIYMLTVILVSLIMMYIALLEVQEQFRIILIGFLMGITTKLIFNLITIPLMGIIGASIATVASLIIFVFYLHVYVVKQYHLNALRKFYFNLALALLVMTASVQLCQYLIPTSTRLGGLLELLILASVGVGSVILMLLYLNILSSDEWVHLPFGDKMIEWKKGRKS</sequence>
<dbReference type="GeneID" id="93791014"/>
<dbReference type="EMBL" id="UHEF01000001">
    <property type="protein sequence ID" value="SUM90338.1"/>
    <property type="molecule type" value="Genomic_DNA"/>
</dbReference>
<keyword evidence="11" id="KW-1185">Reference proteome</keyword>
<dbReference type="InterPro" id="IPR050833">
    <property type="entry name" value="Poly_Biosynth_Transport"/>
</dbReference>
<evidence type="ECO:0000313" key="7">
    <source>
        <dbReference type="EMBL" id="CAD7360690.1"/>
    </source>
</evidence>
<comment type="subcellular location">
    <subcellularLocation>
        <location evidence="1">Cell membrane</location>
        <topology evidence="1">Multi-pass membrane protein</topology>
    </subcellularLocation>
</comment>
<evidence type="ECO:0000256" key="2">
    <source>
        <dbReference type="ARBA" id="ARBA00022475"/>
    </source>
</evidence>
<feature type="transmembrane region" description="Helical" evidence="6">
    <location>
        <begin position="40"/>
        <end position="61"/>
    </location>
</feature>
<gene>
    <name evidence="9" type="primary">ytgP_2</name>
    <name evidence="8" type="ORF">C1O36_07985</name>
    <name evidence="9" type="ORF">NCTC12218_02385</name>
</gene>
<feature type="transmembrane region" description="Helical" evidence="6">
    <location>
        <begin position="218"/>
        <end position="238"/>
    </location>
</feature>
<keyword evidence="4 6" id="KW-1133">Transmembrane helix</keyword>
<feature type="transmembrane region" description="Helical" evidence="6">
    <location>
        <begin position="154"/>
        <end position="169"/>
    </location>
</feature>
<evidence type="ECO:0000313" key="10">
    <source>
        <dbReference type="Proteomes" id="UP000264146"/>
    </source>
</evidence>
<evidence type="ECO:0000256" key="3">
    <source>
        <dbReference type="ARBA" id="ARBA00022692"/>
    </source>
</evidence>
<reference evidence="8 11" key="1">
    <citation type="submission" date="2018-01" db="EMBL/GenBank/DDBJ databases">
        <title>Complete genome sequence of Staphylococcus Scheliferi isolated from human.</title>
        <authorList>
            <person name="Abouelkhair M.A."/>
            <person name="Bemis D.A."/>
            <person name="Kania S.A."/>
        </authorList>
    </citation>
    <scope>NUCLEOTIDE SEQUENCE [LARGE SCALE GENOMIC DNA]</scope>
    <source>
        <strain evidence="8 11">ATCC 43808</strain>
    </source>
</reference>
<evidence type="ECO:0000256" key="6">
    <source>
        <dbReference type="SAM" id="Phobius"/>
    </source>
</evidence>
<feature type="transmembrane region" description="Helical" evidence="6">
    <location>
        <begin position="371"/>
        <end position="391"/>
    </location>
</feature>
<dbReference type="GO" id="GO:0005886">
    <property type="term" value="C:plasma membrane"/>
    <property type="evidence" value="ECO:0007669"/>
    <property type="project" value="UniProtKB-SubCell"/>
</dbReference>
<evidence type="ECO:0000256" key="5">
    <source>
        <dbReference type="ARBA" id="ARBA00023136"/>
    </source>
</evidence>
<reference evidence="9" key="2">
    <citation type="submission" date="2018-06" db="EMBL/GenBank/DDBJ databases">
        <authorList>
            <consortium name="Pathogen Informatics"/>
            <person name="Doyle S."/>
        </authorList>
    </citation>
    <scope>NUCLEOTIDE SEQUENCE [LARGE SCALE GENOMIC DNA]</scope>
    <source>
        <strain evidence="9">NCTC12218</strain>
    </source>
</reference>
<feature type="transmembrane region" description="Helical" evidence="6">
    <location>
        <begin position="113"/>
        <end position="133"/>
    </location>
</feature>
<dbReference type="Pfam" id="PF01943">
    <property type="entry name" value="Polysacc_synt"/>
    <property type="match status" value="1"/>
</dbReference>
<keyword evidence="2" id="KW-1003">Cell membrane</keyword>